<keyword evidence="2" id="KW-1185">Reference proteome</keyword>
<gene>
    <name evidence="1" type="ORF">EEJ42_34250</name>
</gene>
<dbReference type="Proteomes" id="UP000275401">
    <property type="component" value="Unassembled WGS sequence"/>
</dbReference>
<proteinExistence type="predicted"/>
<reference evidence="1 2" key="1">
    <citation type="submission" date="2018-11" db="EMBL/GenBank/DDBJ databases">
        <title>The Potential of Streptomyces as Biocontrol Agents against the Tomato grey mould, Botrytis cinerea (Gray mold) Frontiers in Microbiology.</title>
        <authorList>
            <person name="Li D."/>
        </authorList>
    </citation>
    <scope>NUCLEOTIDE SEQUENCE [LARGE SCALE GENOMIC DNA]</scope>
    <source>
        <strain evidence="1 2">NEAU-LD23</strain>
    </source>
</reference>
<sequence>LADSQAPGAEGEAERAALADVLGGHQPPRVATADAIGDTCAASAAFQIAAVLALAERGEIAPGSPALVTTVDRDGVVGAALLRIR</sequence>
<comment type="caution">
    <text evidence="1">The sequence shown here is derived from an EMBL/GenBank/DDBJ whole genome shotgun (WGS) entry which is preliminary data.</text>
</comment>
<accession>A0A3M8UFY6</accession>
<organism evidence="1 2">
    <name type="scientific">Streptomyces botrytidirepellens</name>
    <dbReference type="NCBI Taxonomy" id="2486417"/>
    <lineage>
        <taxon>Bacteria</taxon>
        <taxon>Bacillati</taxon>
        <taxon>Actinomycetota</taxon>
        <taxon>Actinomycetes</taxon>
        <taxon>Kitasatosporales</taxon>
        <taxon>Streptomycetaceae</taxon>
        <taxon>Streptomyces</taxon>
    </lineage>
</organism>
<feature type="non-terminal residue" evidence="1">
    <location>
        <position position="1"/>
    </location>
</feature>
<evidence type="ECO:0000313" key="1">
    <source>
        <dbReference type="EMBL" id="RNG04360.1"/>
    </source>
</evidence>
<evidence type="ECO:0000313" key="2">
    <source>
        <dbReference type="Proteomes" id="UP000275401"/>
    </source>
</evidence>
<dbReference type="EMBL" id="RIBZ01000634">
    <property type="protein sequence ID" value="RNG04360.1"/>
    <property type="molecule type" value="Genomic_DNA"/>
</dbReference>
<dbReference type="AlphaFoldDB" id="A0A3M8UFY6"/>
<name>A0A3M8UFY6_9ACTN</name>
<protein>
    <submittedName>
        <fullName evidence="1">3-oxoacyl-ACP synthase</fullName>
    </submittedName>
</protein>